<dbReference type="InterPro" id="IPR001199">
    <property type="entry name" value="Cyt_B5-like_heme/steroid-bd"/>
</dbReference>
<dbReference type="GO" id="GO:0080132">
    <property type="term" value="F:fatty acid 2-hydroxylase activity"/>
    <property type="evidence" value="ECO:0007669"/>
    <property type="project" value="InterPro"/>
</dbReference>
<dbReference type="PROSITE" id="PS50255">
    <property type="entry name" value="CYTOCHROME_B5_2"/>
    <property type="match status" value="1"/>
</dbReference>
<dbReference type="EMBL" id="NWUJ01000003">
    <property type="protein sequence ID" value="PFH36354.1"/>
    <property type="molecule type" value="Genomic_DNA"/>
</dbReference>
<comment type="cofactor">
    <cofactor evidence="14">
        <name>Zn(2+)</name>
        <dbReference type="ChEBI" id="CHEBI:29105"/>
    </cofactor>
    <text evidence="14">Binds 2 Zn(2+) ions per subunit that likely form a catalytic dimetal center.</text>
</comment>
<organism evidence="18 19">
    <name type="scientific">Besnoitia besnoiti</name>
    <name type="common">Apicomplexan protozoan</name>
    <dbReference type="NCBI Taxonomy" id="94643"/>
    <lineage>
        <taxon>Eukaryota</taxon>
        <taxon>Sar</taxon>
        <taxon>Alveolata</taxon>
        <taxon>Apicomplexa</taxon>
        <taxon>Conoidasida</taxon>
        <taxon>Coccidia</taxon>
        <taxon>Eucoccidiorida</taxon>
        <taxon>Eimeriorina</taxon>
        <taxon>Sarcocystidae</taxon>
        <taxon>Besnoitia</taxon>
    </lineage>
</organism>
<evidence type="ECO:0000256" key="5">
    <source>
        <dbReference type="ARBA" id="ARBA00022723"/>
    </source>
</evidence>
<gene>
    <name evidence="18" type="ORF">BESB_045460</name>
</gene>
<evidence type="ECO:0000313" key="18">
    <source>
        <dbReference type="EMBL" id="PFH36354.1"/>
    </source>
</evidence>
<comment type="cofactor">
    <cofactor evidence="15">
        <name>Fe cation</name>
        <dbReference type="ChEBI" id="CHEBI:24875"/>
    </cofactor>
</comment>
<feature type="binding site" description="axial binding residue" evidence="15">
    <location>
        <position position="67"/>
    </location>
    <ligand>
        <name>heme</name>
        <dbReference type="ChEBI" id="CHEBI:30413"/>
    </ligand>
    <ligandPart>
        <name>Fe</name>
        <dbReference type="ChEBI" id="CHEBI:18248"/>
    </ligandPart>
</feature>
<dbReference type="PANTHER" id="PTHR12863">
    <property type="entry name" value="FATTY ACID HYDROXYLASE"/>
    <property type="match status" value="1"/>
</dbReference>
<feature type="binding site" evidence="14">
    <location>
        <position position="353"/>
    </location>
    <ligand>
        <name>Zn(2+)</name>
        <dbReference type="ChEBI" id="CHEBI:29105"/>
        <label>1</label>
    </ligand>
</feature>
<evidence type="ECO:0000256" key="1">
    <source>
        <dbReference type="ARBA" id="ARBA00004477"/>
    </source>
</evidence>
<evidence type="ECO:0000256" key="10">
    <source>
        <dbReference type="ARBA" id="ARBA00023002"/>
    </source>
</evidence>
<dbReference type="Proteomes" id="UP000224006">
    <property type="component" value="Chromosome III"/>
</dbReference>
<keyword evidence="12 16" id="KW-0472">Membrane</keyword>
<evidence type="ECO:0000256" key="15">
    <source>
        <dbReference type="PIRSR" id="PIRSR005149-50"/>
    </source>
</evidence>
<dbReference type="VEuPathDB" id="ToxoDB:BESB_045460"/>
<dbReference type="SUPFAM" id="SSF55856">
    <property type="entry name" value="Cytochrome b5-like heme/steroid binding domain"/>
    <property type="match status" value="1"/>
</dbReference>
<keyword evidence="11" id="KW-0443">Lipid metabolism</keyword>
<dbReference type="InterPro" id="IPR036400">
    <property type="entry name" value="Cyt_B5-like_heme/steroid_sf"/>
</dbReference>
<dbReference type="STRING" id="94643.A0A2A9MGS4"/>
<keyword evidence="13" id="KW-0275">Fatty acid biosynthesis</keyword>
<feature type="transmembrane region" description="Helical" evidence="16">
    <location>
        <begin position="309"/>
        <end position="331"/>
    </location>
</feature>
<feature type="binding site" evidence="14">
    <location>
        <position position="295"/>
    </location>
    <ligand>
        <name>Zn(2+)</name>
        <dbReference type="ChEBI" id="CHEBI:29105"/>
        <label>1</label>
    </ligand>
</feature>
<comment type="subcellular location">
    <subcellularLocation>
        <location evidence="1">Endoplasmic reticulum membrane</location>
        <topology evidence="1">Multi-pass membrane protein</topology>
    </subcellularLocation>
</comment>
<feature type="binding site" description="axial binding residue" evidence="15">
    <location>
        <position position="91"/>
    </location>
    <ligand>
        <name>heme</name>
        <dbReference type="ChEBI" id="CHEBI:30413"/>
    </ligand>
    <ligandPart>
        <name>Fe</name>
        <dbReference type="ChEBI" id="CHEBI:18248"/>
    </ligandPart>
</feature>
<dbReference type="GO" id="GO:0006633">
    <property type="term" value="P:fatty acid biosynthetic process"/>
    <property type="evidence" value="ECO:0007669"/>
    <property type="project" value="UniProtKB-KW"/>
</dbReference>
<evidence type="ECO:0000256" key="11">
    <source>
        <dbReference type="ARBA" id="ARBA00023098"/>
    </source>
</evidence>
<dbReference type="Pfam" id="PF04116">
    <property type="entry name" value="FA_hydroxylase"/>
    <property type="match status" value="1"/>
</dbReference>
<evidence type="ECO:0000256" key="8">
    <source>
        <dbReference type="ARBA" id="ARBA00022833"/>
    </source>
</evidence>
<feature type="binding site" evidence="14">
    <location>
        <position position="266"/>
    </location>
    <ligand>
        <name>Zn(2+)</name>
        <dbReference type="ChEBI" id="CHEBI:29105"/>
        <label>1</label>
    </ligand>
</feature>
<dbReference type="RefSeq" id="XP_029220363.1">
    <property type="nucleotide sequence ID" value="XM_029362997.1"/>
</dbReference>
<dbReference type="Pfam" id="PF00173">
    <property type="entry name" value="Cyt-b5"/>
    <property type="match status" value="1"/>
</dbReference>
<dbReference type="InterPro" id="IPR006694">
    <property type="entry name" value="Fatty_acid_hydroxylase"/>
</dbReference>
<comment type="caution">
    <text evidence="18">The sequence shown here is derived from an EMBL/GenBank/DDBJ whole genome shotgun (WGS) entry which is preliminary data.</text>
</comment>
<evidence type="ECO:0000259" key="17">
    <source>
        <dbReference type="PROSITE" id="PS50255"/>
    </source>
</evidence>
<feature type="binding site" evidence="14">
    <location>
        <position position="291"/>
    </location>
    <ligand>
        <name>Zn(2+)</name>
        <dbReference type="ChEBI" id="CHEBI:29105"/>
        <label>1</label>
    </ligand>
</feature>
<feature type="transmembrane region" description="Helical" evidence="16">
    <location>
        <begin position="218"/>
        <end position="235"/>
    </location>
</feature>
<evidence type="ECO:0000313" key="19">
    <source>
        <dbReference type="Proteomes" id="UP000224006"/>
    </source>
</evidence>
<keyword evidence="3" id="KW-0444">Lipid biosynthesis</keyword>
<sequence length="403" mass="45797">MSCEGAQKAVGGKAGEASREEVRPDCPVHGLVFTESEVAACNAEPCSGGKCLVIFKNCVYDLSHFSHPGGSHILEDLYGQDITEPFEEAGHSINALRLLDSLRVGVVEERRAKHVEEVGDQCVCGDAYSGRAFSAVRYRGKQSVKKLTPSTEAVSLWGPSAPGEDRDAHKLVDFSKPLLPQVWKLDCEQYQRLVDTPYMKEGVLPLMPYAWMEPFSKTQWWVVPLVWLPVVFFMICENLKIYSPVACAAYVLFGLFAWTFVEYFLHRFVFHFPEHWLPDNRPVRVVHFLLHAVHHFLPLDPLRLVVPPALFVVLSVFVYGLVSLVVPAWLIRAAWPGGMLGYVGYDMIHYSTHHFAVLERFSHIREMKNYHMRHHYRYPLLGFGVSSKLWDHVFGTLIPSEKN</sequence>
<feature type="transmembrane region" description="Helical" evidence="16">
    <location>
        <begin position="247"/>
        <end position="265"/>
    </location>
</feature>
<evidence type="ECO:0000256" key="16">
    <source>
        <dbReference type="SAM" id="Phobius"/>
    </source>
</evidence>
<evidence type="ECO:0000256" key="3">
    <source>
        <dbReference type="ARBA" id="ARBA00022516"/>
    </source>
</evidence>
<feature type="binding site" evidence="14">
    <location>
        <position position="349"/>
    </location>
    <ligand>
        <name>Zn(2+)</name>
        <dbReference type="ChEBI" id="CHEBI:29105"/>
        <label>2</label>
    </ligand>
</feature>
<feature type="binding site" evidence="14">
    <location>
        <position position="374"/>
    </location>
    <ligand>
        <name>Zn(2+)</name>
        <dbReference type="ChEBI" id="CHEBI:29105"/>
        <label>1</label>
    </ligand>
</feature>
<dbReference type="AlphaFoldDB" id="A0A2A9MGS4"/>
<name>A0A2A9MGS4_BESBE</name>
<dbReference type="GeneID" id="40309476"/>
<keyword evidence="15" id="KW-0408">Iron</keyword>
<evidence type="ECO:0000256" key="2">
    <source>
        <dbReference type="ARBA" id="ARBA00005747"/>
    </source>
</evidence>
<feature type="binding site" evidence="14">
    <location>
        <position position="271"/>
    </location>
    <ligand>
        <name>Zn(2+)</name>
        <dbReference type="ChEBI" id="CHEBI:29105"/>
        <label>2</label>
    </ligand>
</feature>
<evidence type="ECO:0000256" key="6">
    <source>
        <dbReference type="ARBA" id="ARBA00022824"/>
    </source>
</evidence>
<accession>A0A2A9MGS4</accession>
<keyword evidence="15" id="KW-0349">Heme</keyword>
<protein>
    <submittedName>
        <fullName evidence="18">Cytochrome b5 family heme/steroid binding domain-containing protein</fullName>
    </submittedName>
</protein>
<keyword evidence="5 14" id="KW-0479">Metal-binding</keyword>
<evidence type="ECO:0000256" key="9">
    <source>
        <dbReference type="ARBA" id="ARBA00022989"/>
    </source>
</evidence>
<feature type="binding site" evidence="14">
    <location>
        <position position="371"/>
    </location>
    <ligand>
        <name>Zn(2+)</name>
        <dbReference type="ChEBI" id="CHEBI:29105"/>
        <label>1</label>
    </ligand>
</feature>
<dbReference type="Gene3D" id="3.10.120.10">
    <property type="entry name" value="Cytochrome b5-like heme/steroid binding domain"/>
    <property type="match status" value="1"/>
</dbReference>
<dbReference type="PIRSF" id="PIRSF005149">
    <property type="entry name" value="IPC-B_HD"/>
    <property type="match status" value="1"/>
</dbReference>
<keyword evidence="19" id="KW-1185">Reference proteome</keyword>
<reference evidence="18 19" key="1">
    <citation type="submission" date="2017-09" db="EMBL/GenBank/DDBJ databases">
        <title>Genome sequencing of Besnoitia besnoiti strain Bb-Ger1.</title>
        <authorList>
            <person name="Schares G."/>
            <person name="Venepally P."/>
            <person name="Lorenzi H.A."/>
        </authorList>
    </citation>
    <scope>NUCLEOTIDE SEQUENCE [LARGE SCALE GENOMIC DNA]</scope>
    <source>
        <strain evidence="18 19">Bb-Ger1</strain>
    </source>
</reference>
<keyword evidence="7" id="KW-0276">Fatty acid metabolism</keyword>
<keyword evidence="8 14" id="KW-0862">Zinc</keyword>
<dbReference type="GO" id="GO:0005506">
    <property type="term" value="F:iron ion binding"/>
    <property type="evidence" value="ECO:0007669"/>
    <property type="project" value="InterPro"/>
</dbReference>
<feature type="binding site" evidence="14">
    <location>
        <position position="375"/>
    </location>
    <ligand>
        <name>Zn(2+)</name>
        <dbReference type="ChEBI" id="CHEBI:29105"/>
        <label>1</label>
    </ligand>
</feature>
<comment type="similarity">
    <text evidence="2">Belongs to the sterol desaturase family. SCS7 subfamily.</text>
</comment>
<dbReference type="PANTHER" id="PTHR12863:SF1">
    <property type="entry name" value="FATTY ACID 2-HYDROXYLASE"/>
    <property type="match status" value="1"/>
</dbReference>
<feature type="binding site" evidence="14">
    <location>
        <position position="294"/>
    </location>
    <ligand>
        <name>Zn(2+)</name>
        <dbReference type="ChEBI" id="CHEBI:29105"/>
        <label>1</label>
    </ligand>
</feature>
<evidence type="ECO:0000256" key="13">
    <source>
        <dbReference type="ARBA" id="ARBA00023160"/>
    </source>
</evidence>
<keyword evidence="6" id="KW-0256">Endoplasmic reticulum</keyword>
<dbReference type="SMART" id="SM01117">
    <property type="entry name" value="Cyt-b5"/>
    <property type="match status" value="1"/>
</dbReference>
<evidence type="ECO:0000256" key="14">
    <source>
        <dbReference type="PIRSR" id="PIRSR005149-1"/>
    </source>
</evidence>
<evidence type="ECO:0000256" key="12">
    <source>
        <dbReference type="ARBA" id="ARBA00023136"/>
    </source>
</evidence>
<keyword evidence="10" id="KW-0560">Oxidoreductase</keyword>
<evidence type="ECO:0000256" key="4">
    <source>
        <dbReference type="ARBA" id="ARBA00022692"/>
    </source>
</evidence>
<dbReference type="KEGG" id="bbes:BESB_045460"/>
<feature type="domain" description="Cytochrome b5 heme-binding" evidence="17">
    <location>
        <begin position="30"/>
        <end position="108"/>
    </location>
</feature>
<dbReference type="InterPro" id="IPR014430">
    <property type="entry name" value="Scs7"/>
</dbReference>
<evidence type="ECO:0000256" key="7">
    <source>
        <dbReference type="ARBA" id="ARBA00022832"/>
    </source>
</evidence>
<keyword evidence="4 16" id="KW-0812">Transmembrane</keyword>
<dbReference type="OrthoDB" id="260519at2759"/>
<keyword evidence="9 16" id="KW-1133">Transmembrane helix</keyword>
<dbReference type="GO" id="GO:0005789">
    <property type="term" value="C:endoplasmic reticulum membrane"/>
    <property type="evidence" value="ECO:0007669"/>
    <property type="project" value="UniProtKB-SubCell"/>
</dbReference>
<proteinExistence type="inferred from homology"/>